<dbReference type="PATRIC" id="fig|56193.3.peg.3327"/>
<sequence>MALFEQRDLHLVKKALCLSVLVMGEQPEGPFRPDSDLADMKDLLDRLLRSDKELGLYMRSAHLILKGSPG</sequence>
<gene>
    <name evidence="1" type="ORF">YP76_15900</name>
</gene>
<dbReference type="EMBL" id="LBIC01000007">
    <property type="protein sequence ID" value="KKW91076.1"/>
    <property type="molecule type" value="Genomic_DNA"/>
</dbReference>
<comment type="caution">
    <text evidence="1">The sequence shown here is derived from an EMBL/GenBank/DDBJ whole genome shotgun (WGS) entry which is preliminary data.</text>
</comment>
<reference evidence="1 2" key="1">
    <citation type="submission" date="2015-04" db="EMBL/GenBank/DDBJ databases">
        <title>Genome sequence of aromatic hydrocarbons-degrading Sphingobium chungbukense DJ77.</title>
        <authorList>
            <person name="Kim Y.-C."/>
            <person name="Chae J.-C."/>
        </authorList>
    </citation>
    <scope>NUCLEOTIDE SEQUENCE [LARGE SCALE GENOMIC DNA]</scope>
    <source>
        <strain evidence="1 2">DJ77</strain>
    </source>
</reference>
<proteinExistence type="predicted"/>
<protein>
    <submittedName>
        <fullName evidence="1">Uncharacterized protein</fullName>
    </submittedName>
</protein>
<accession>A0A0M3AQ78</accession>
<keyword evidence="2" id="KW-1185">Reference proteome</keyword>
<evidence type="ECO:0000313" key="2">
    <source>
        <dbReference type="Proteomes" id="UP000033874"/>
    </source>
</evidence>
<name>A0A0M3AQ78_9SPHN</name>
<dbReference type="AlphaFoldDB" id="A0A0M3AQ78"/>
<dbReference type="RefSeq" id="WP_046764593.1">
    <property type="nucleotide sequence ID" value="NZ_LBIC01000007.1"/>
</dbReference>
<dbReference type="Proteomes" id="UP000033874">
    <property type="component" value="Unassembled WGS sequence"/>
</dbReference>
<organism evidence="1 2">
    <name type="scientific">Sphingobium chungbukense</name>
    <dbReference type="NCBI Taxonomy" id="56193"/>
    <lineage>
        <taxon>Bacteria</taxon>
        <taxon>Pseudomonadati</taxon>
        <taxon>Pseudomonadota</taxon>
        <taxon>Alphaproteobacteria</taxon>
        <taxon>Sphingomonadales</taxon>
        <taxon>Sphingomonadaceae</taxon>
        <taxon>Sphingobium</taxon>
    </lineage>
</organism>
<evidence type="ECO:0000313" key="1">
    <source>
        <dbReference type="EMBL" id="KKW91076.1"/>
    </source>
</evidence>